<name>A0A2Z4U8E5_9FIRM</name>
<dbReference type="Pfam" id="PF12646">
    <property type="entry name" value="DUF3783"/>
    <property type="match status" value="1"/>
</dbReference>
<proteinExistence type="predicted"/>
<protein>
    <submittedName>
        <fullName evidence="1">DUF3783 domain-containing protein</fullName>
    </submittedName>
</protein>
<sequence length="142" mass="16395">MYLGGHHMNRKPTILYYDHGQEEKRKLLEKGVSRMGFSLIPVLPIQFPQTVGYLAKVKGFPTRKVSPLEIPPAISQEVMVLCYFSEKNLDMLLTAMKNEVLPQVALKAILTPQNSFWTFSQLFLELMEEHQKFHAEESNSER</sequence>
<accession>A0A2Z4U8E5</accession>
<dbReference type="AlphaFoldDB" id="A0A2Z4U8E5"/>
<dbReference type="Proteomes" id="UP000250003">
    <property type="component" value="Chromosome"/>
</dbReference>
<keyword evidence="2" id="KW-1185">Reference proteome</keyword>
<gene>
    <name evidence="1" type="ORF">DQQ01_02895</name>
</gene>
<dbReference type="KEGG" id="blau:DQQ01_02895"/>
<evidence type="ECO:0000313" key="2">
    <source>
        <dbReference type="Proteomes" id="UP000250003"/>
    </source>
</evidence>
<dbReference type="InterPro" id="IPR016621">
    <property type="entry name" value="UCP014543"/>
</dbReference>
<dbReference type="EMBL" id="CP030280">
    <property type="protein sequence ID" value="AWY97273.1"/>
    <property type="molecule type" value="Genomic_DNA"/>
</dbReference>
<dbReference type="OrthoDB" id="1049518at2"/>
<reference evidence="2" key="1">
    <citation type="submission" date="2018-06" db="EMBL/GenBank/DDBJ databases">
        <title>Description of Blautia argi sp. nov., a new anaerobic isolated from dog feces.</title>
        <authorList>
            <person name="Chang Y.-H."/>
            <person name="Paek J."/>
            <person name="Shin Y."/>
        </authorList>
    </citation>
    <scope>NUCLEOTIDE SEQUENCE [LARGE SCALE GENOMIC DNA]</scope>
    <source>
        <strain evidence="2">KCTC 15426</strain>
    </source>
</reference>
<evidence type="ECO:0000313" key="1">
    <source>
        <dbReference type="EMBL" id="AWY97273.1"/>
    </source>
</evidence>
<organism evidence="1 2">
    <name type="scientific">Blautia argi</name>
    <dbReference type="NCBI Taxonomy" id="1912897"/>
    <lineage>
        <taxon>Bacteria</taxon>
        <taxon>Bacillati</taxon>
        <taxon>Bacillota</taxon>
        <taxon>Clostridia</taxon>
        <taxon>Lachnospirales</taxon>
        <taxon>Lachnospiraceae</taxon>
        <taxon>Blautia</taxon>
    </lineage>
</organism>